<evidence type="ECO:0000259" key="4">
    <source>
        <dbReference type="Pfam" id="PF01095"/>
    </source>
</evidence>
<evidence type="ECO:0000313" key="6">
    <source>
        <dbReference type="Proteomes" id="UP000017081"/>
    </source>
</evidence>
<dbReference type="AlphaFoldDB" id="U7V865"/>
<evidence type="ECO:0000256" key="1">
    <source>
        <dbReference type="ARBA" id="ARBA00008891"/>
    </source>
</evidence>
<evidence type="ECO:0000313" key="5">
    <source>
        <dbReference type="EMBL" id="ERT67902.1"/>
    </source>
</evidence>
<proteinExistence type="inferred from homology"/>
<dbReference type="SUPFAM" id="SSF51126">
    <property type="entry name" value="Pectin lyase-like"/>
    <property type="match status" value="1"/>
</dbReference>
<organism evidence="5 6">
    <name type="scientific">Cetobacterium somerae ATCC BAA-474</name>
    <dbReference type="NCBI Taxonomy" id="1319815"/>
    <lineage>
        <taxon>Bacteria</taxon>
        <taxon>Fusobacteriati</taxon>
        <taxon>Fusobacteriota</taxon>
        <taxon>Fusobacteriia</taxon>
        <taxon>Fusobacteriales</taxon>
        <taxon>Fusobacteriaceae</taxon>
        <taxon>Cetobacterium</taxon>
    </lineage>
</organism>
<dbReference type="eggNOG" id="COG4677">
    <property type="taxonomic scope" value="Bacteria"/>
</dbReference>
<dbReference type="STRING" id="1319815.HMPREF0202_02224"/>
<gene>
    <name evidence="5" type="ORF">HMPREF0202_02224</name>
</gene>
<dbReference type="InterPro" id="IPR000070">
    <property type="entry name" value="Pectinesterase_cat"/>
</dbReference>
<dbReference type="Pfam" id="PF01095">
    <property type="entry name" value="Pectinesterase"/>
    <property type="match status" value="1"/>
</dbReference>
<dbReference type="GO" id="GO:0042545">
    <property type="term" value="P:cell wall modification"/>
    <property type="evidence" value="ECO:0007669"/>
    <property type="project" value="InterPro"/>
</dbReference>
<dbReference type="PANTHER" id="PTHR31321:SF57">
    <property type="entry name" value="PECTINESTERASE 53-RELATED"/>
    <property type="match status" value="1"/>
</dbReference>
<accession>U7V865</accession>
<reference evidence="5 6" key="1">
    <citation type="submission" date="2013-08" db="EMBL/GenBank/DDBJ databases">
        <authorList>
            <person name="Weinstock G."/>
            <person name="Sodergren E."/>
            <person name="Wylie T."/>
            <person name="Fulton L."/>
            <person name="Fulton R."/>
            <person name="Fronick C."/>
            <person name="O'Laughlin M."/>
            <person name="Godfrey J."/>
            <person name="Miner T."/>
            <person name="Herter B."/>
            <person name="Appelbaum E."/>
            <person name="Cordes M."/>
            <person name="Lek S."/>
            <person name="Wollam A."/>
            <person name="Pepin K.H."/>
            <person name="Palsikar V.B."/>
            <person name="Mitreva M."/>
            <person name="Wilson R.K."/>
        </authorList>
    </citation>
    <scope>NUCLEOTIDE SEQUENCE [LARGE SCALE GENOMIC DNA]</scope>
    <source>
        <strain evidence="5 6">ATCC BAA-474</strain>
    </source>
</reference>
<evidence type="ECO:0000256" key="3">
    <source>
        <dbReference type="ARBA" id="ARBA00023085"/>
    </source>
</evidence>
<dbReference type="InterPro" id="IPR012334">
    <property type="entry name" value="Pectin_lyas_fold"/>
</dbReference>
<keyword evidence="3" id="KW-0063">Aspartyl esterase</keyword>
<dbReference type="Proteomes" id="UP000017081">
    <property type="component" value="Unassembled WGS sequence"/>
</dbReference>
<dbReference type="GO" id="GO:0030599">
    <property type="term" value="F:pectinesterase activity"/>
    <property type="evidence" value="ECO:0007669"/>
    <property type="project" value="InterPro"/>
</dbReference>
<dbReference type="RefSeq" id="WP_023051756.1">
    <property type="nucleotide sequence ID" value="NZ_CP173062.2"/>
</dbReference>
<comment type="similarity">
    <text evidence="1">Belongs to the pectinesterase family.</text>
</comment>
<dbReference type="InterPro" id="IPR011050">
    <property type="entry name" value="Pectin_lyase_fold/virulence"/>
</dbReference>
<dbReference type="EMBL" id="AXZF01000101">
    <property type="protein sequence ID" value="ERT67902.1"/>
    <property type="molecule type" value="Genomic_DNA"/>
</dbReference>
<dbReference type="PANTHER" id="PTHR31321">
    <property type="entry name" value="ACYL-COA THIOESTER HYDROLASE YBHC-RELATED"/>
    <property type="match status" value="1"/>
</dbReference>
<sequence length="297" mass="33744">MLIQVNNDESIQNIIDSIQHHQVVIYLKNGIYREKILIDKPNITLVGEEKGKVILVWSDASGTLMREDSAKTYGTSGSATVTLTSNAKGFKAENIVFKNDFGYPKSFLKDKQAVALKNDADKSLFIGCEFLGYQDTLYANKGRQYYKDSYIEGNVDFIFGGAQAYFENCNIFSKKRDEGVGYVMAPSTLYNQEIGYIFNNCKFDSDGESNTIFIGRPWHPGKRAGYNPSAIVMNSYLGSHIKEEGWDSMSGFSPDDARFYEYNNYGEGSIVNIKRRVLLKEEMKNYSKEKLFENWNI</sequence>
<keyword evidence="6" id="KW-1185">Reference proteome</keyword>
<dbReference type="HOGENOM" id="CLU_012243_3_1_0"/>
<protein>
    <submittedName>
        <fullName evidence="5">Pectinesterase A family protein</fullName>
    </submittedName>
</protein>
<dbReference type="GO" id="GO:0009279">
    <property type="term" value="C:cell outer membrane"/>
    <property type="evidence" value="ECO:0007669"/>
    <property type="project" value="TreeGrafter"/>
</dbReference>
<dbReference type="Gene3D" id="2.160.20.10">
    <property type="entry name" value="Single-stranded right-handed beta-helix, Pectin lyase-like"/>
    <property type="match status" value="1"/>
</dbReference>
<feature type="domain" description="Pectinesterase catalytic" evidence="4">
    <location>
        <begin position="15"/>
        <end position="278"/>
    </location>
</feature>
<keyword evidence="2" id="KW-0378">Hydrolase</keyword>
<evidence type="ECO:0000256" key="2">
    <source>
        <dbReference type="ARBA" id="ARBA00022801"/>
    </source>
</evidence>
<name>U7V865_9FUSO</name>
<comment type="caution">
    <text evidence="5">The sequence shown here is derived from an EMBL/GenBank/DDBJ whole genome shotgun (WGS) entry which is preliminary data.</text>
</comment>